<feature type="region of interest" description="Disordered" evidence="1">
    <location>
        <begin position="43"/>
        <end position="119"/>
    </location>
</feature>
<dbReference type="PANTHER" id="PTHR31157:SF1">
    <property type="entry name" value="SCP DOMAIN-CONTAINING PROTEIN"/>
    <property type="match status" value="1"/>
</dbReference>
<proteinExistence type="predicted"/>
<feature type="compositionally biased region" description="Low complexity" evidence="1">
    <location>
        <begin position="81"/>
        <end position="91"/>
    </location>
</feature>
<dbReference type="InterPro" id="IPR014044">
    <property type="entry name" value="CAP_dom"/>
</dbReference>
<dbReference type="EMBL" id="STGX01000007">
    <property type="protein sequence ID" value="THV28615.1"/>
    <property type="molecule type" value="Genomic_DNA"/>
</dbReference>
<dbReference type="AlphaFoldDB" id="A0A4S8PG74"/>
<evidence type="ECO:0000313" key="3">
    <source>
        <dbReference type="EMBL" id="THV28615.1"/>
    </source>
</evidence>
<evidence type="ECO:0000256" key="1">
    <source>
        <dbReference type="SAM" id="MobiDB-lite"/>
    </source>
</evidence>
<feature type="domain" description="SCP" evidence="2">
    <location>
        <begin position="128"/>
        <end position="242"/>
    </location>
</feature>
<protein>
    <submittedName>
        <fullName evidence="3">CAP domain-containing protein</fullName>
    </submittedName>
</protein>
<dbReference type="PANTHER" id="PTHR31157">
    <property type="entry name" value="SCP DOMAIN-CONTAINING PROTEIN"/>
    <property type="match status" value="1"/>
</dbReference>
<dbReference type="OrthoDB" id="68195at2"/>
<evidence type="ECO:0000259" key="2">
    <source>
        <dbReference type="Pfam" id="PF00188"/>
    </source>
</evidence>
<accession>A0A4S8PG74</accession>
<dbReference type="Gene3D" id="3.40.33.10">
    <property type="entry name" value="CAP"/>
    <property type="match status" value="1"/>
</dbReference>
<dbReference type="SUPFAM" id="SSF55797">
    <property type="entry name" value="PR-1-like"/>
    <property type="match status" value="1"/>
</dbReference>
<keyword evidence="4" id="KW-1185">Reference proteome</keyword>
<reference evidence="3 4" key="1">
    <citation type="journal article" date="2018" name="Int. J. Syst. Evol. Microbiol.">
        <title>Glycomyces paridis sp. nov., isolated from the medicinal plant Paris polyphylla.</title>
        <authorList>
            <person name="Fang X.M."/>
            <person name="Bai J.L."/>
            <person name="Su J."/>
            <person name="Zhao L.L."/>
            <person name="Liu H.Y."/>
            <person name="Ma B.P."/>
            <person name="Zhang Y.Q."/>
            <person name="Yu L.Y."/>
        </authorList>
    </citation>
    <scope>NUCLEOTIDE SEQUENCE [LARGE SCALE GENOMIC DNA]</scope>
    <source>
        <strain evidence="3 4">CPCC 204357</strain>
    </source>
</reference>
<gene>
    <name evidence="3" type="ORF">E9998_10855</name>
</gene>
<dbReference type="RefSeq" id="WP_136529727.1">
    <property type="nucleotide sequence ID" value="NZ_STGX01000007.1"/>
</dbReference>
<feature type="compositionally biased region" description="Low complexity" evidence="1">
    <location>
        <begin position="46"/>
        <end position="71"/>
    </location>
</feature>
<dbReference type="Pfam" id="PF00188">
    <property type="entry name" value="CAP"/>
    <property type="match status" value="1"/>
</dbReference>
<organism evidence="3 4">
    <name type="scientific">Glycomyces paridis</name>
    <dbReference type="NCBI Taxonomy" id="2126555"/>
    <lineage>
        <taxon>Bacteria</taxon>
        <taxon>Bacillati</taxon>
        <taxon>Actinomycetota</taxon>
        <taxon>Actinomycetes</taxon>
        <taxon>Glycomycetales</taxon>
        <taxon>Glycomycetaceae</taxon>
        <taxon>Glycomyces</taxon>
    </lineage>
</organism>
<dbReference type="CDD" id="cd05379">
    <property type="entry name" value="CAP_bacterial"/>
    <property type="match status" value="1"/>
</dbReference>
<dbReference type="Proteomes" id="UP000305792">
    <property type="component" value="Unassembled WGS sequence"/>
</dbReference>
<sequence>MRRLQGGRHRDPAESRRRMFLAILATFALAAAATSLWALDSPLDGEPAAAERPTTAAAADPAPLLADLQEAGIRPQDAEEAPTTEAATTAAAEEEDDADEGGSGGGDDGGGDDGGSDAPYADAEAAVLDLVNANRSDAGCGALERDAKLDAAARLHAEDMAANDYFSHTSLDGRGPTERAAEQGYQGGVGENIAAGYPDAEAVMQGWMDSEGHRANILNCGYDVIGIGVADRDGTLYWVQNFG</sequence>
<comment type="caution">
    <text evidence="3">The sequence shown here is derived from an EMBL/GenBank/DDBJ whole genome shotgun (WGS) entry which is preliminary data.</text>
</comment>
<name>A0A4S8PG74_9ACTN</name>
<evidence type="ECO:0000313" key="4">
    <source>
        <dbReference type="Proteomes" id="UP000305792"/>
    </source>
</evidence>
<dbReference type="InterPro" id="IPR035940">
    <property type="entry name" value="CAP_sf"/>
</dbReference>